<evidence type="ECO:0000313" key="4">
    <source>
        <dbReference type="EMBL" id="OAK57976.1"/>
    </source>
</evidence>
<dbReference type="InterPro" id="IPR020843">
    <property type="entry name" value="ER"/>
</dbReference>
<dbReference type="Gene3D" id="3.90.180.10">
    <property type="entry name" value="Medium-chain alcohol dehydrogenases, catalytic domain"/>
    <property type="match status" value="1"/>
</dbReference>
<gene>
    <name evidence="4" type="ORF">A3K87_02910</name>
</gene>
<dbReference type="SUPFAM" id="SSF50129">
    <property type="entry name" value="GroES-like"/>
    <property type="match status" value="1"/>
</dbReference>
<dbReference type="CDD" id="cd05276">
    <property type="entry name" value="p53_inducible_oxidoreductase"/>
    <property type="match status" value="1"/>
</dbReference>
<dbReference type="InterPro" id="IPR013154">
    <property type="entry name" value="ADH-like_N"/>
</dbReference>
<evidence type="ECO:0000256" key="2">
    <source>
        <dbReference type="ARBA" id="ARBA00023002"/>
    </source>
</evidence>
<proteinExistence type="predicted"/>
<dbReference type="GO" id="GO:0016651">
    <property type="term" value="F:oxidoreductase activity, acting on NAD(P)H"/>
    <property type="evidence" value="ECO:0007669"/>
    <property type="project" value="TreeGrafter"/>
</dbReference>
<dbReference type="InterPro" id="IPR011032">
    <property type="entry name" value="GroES-like_sf"/>
</dbReference>
<dbReference type="Pfam" id="PF00107">
    <property type="entry name" value="ADH_zinc_N"/>
    <property type="match status" value="1"/>
</dbReference>
<keyword evidence="2" id="KW-0560">Oxidoreductase</keyword>
<dbReference type="InterPro" id="IPR013149">
    <property type="entry name" value="ADH-like_C"/>
</dbReference>
<sequence length="334" mass="35419">MKEKQAMQAIVFDEFGGPEVLKTREVARPEVRPHDLLVANASIGVNRADMSHRKGAYGRANFGDSDIMGLEIAGTVVDMGSQVRGYAIGDRVMGIVGGGAYAELSRIDHRMAMHVPPGLALREAGAVAEVFVTAHEALFHLARLQAGESVLIHAAAGGVGSAAVQLAHAAGAHVFATAGGDKRGAVERFGADEVIDYRTDDFQSVVARKTHGQGVDVVIDFVGPSYLERNVRSLAVGGRLVVVGLLGGTEGAVLPMDVLLYRHLQIFGTVMKSRPPEVKQAMVQRFAQRWLDALAGGVIRPVIDSTYALCEAAQAHRRMESGESVGKILLLPGG</sequence>
<organism evidence="4 5">
    <name type="scientific">Variovorax paradoxus</name>
    <dbReference type="NCBI Taxonomy" id="34073"/>
    <lineage>
        <taxon>Bacteria</taxon>
        <taxon>Pseudomonadati</taxon>
        <taxon>Pseudomonadota</taxon>
        <taxon>Betaproteobacteria</taxon>
        <taxon>Burkholderiales</taxon>
        <taxon>Comamonadaceae</taxon>
        <taxon>Variovorax</taxon>
    </lineage>
</organism>
<evidence type="ECO:0000259" key="3">
    <source>
        <dbReference type="SMART" id="SM00829"/>
    </source>
</evidence>
<dbReference type="SUPFAM" id="SSF51735">
    <property type="entry name" value="NAD(P)-binding Rossmann-fold domains"/>
    <property type="match status" value="1"/>
</dbReference>
<dbReference type="InterPro" id="IPR036291">
    <property type="entry name" value="NAD(P)-bd_dom_sf"/>
</dbReference>
<evidence type="ECO:0000256" key="1">
    <source>
        <dbReference type="ARBA" id="ARBA00022857"/>
    </source>
</evidence>
<accession>A0AA91DHS6</accession>
<dbReference type="InterPro" id="IPR014189">
    <property type="entry name" value="Quinone_OxRdtase_PIG3"/>
</dbReference>
<dbReference type="Pfam" id="PF08240">
    <property type="entry name" value="ADH_N"/>
    <property type="match status" value="1"/>
</dbReference>
<dbReference type="AlphaFoldDB" id="A0AA91DHS6"/>
<dbReference type="Proteomes" id="UP000077852">
    <property type="component" value="Unassembled WGS sequence"/>
</dbReference>
<comment type="caution">
    <text evidence="4">The sequence shown here is derived from an EMBL/GenBank/DDBJ whole genome shotgun (WGS) entry which is preliminary data.</text>
</comment>
<reference evidence="4 5" key="1">
    <citation type="submission" date="2016-03" db="EMBL/GenBank/DDBJ databases">
        <title>Genome sequence of Variovorax paradoxus KB5.</title>
        <authorList>
            <person name="Jeong H."/>
            <person name="Hong C.E."/>
            <person name="Jo S.H."/>
            <person name="Park J.M."/>
        </authorList>
    </citation>
    <scope>NUCLEOTIDE SEQUENCE [LARGE SCALE GENOMIC DNA]</scope>
    <source>
        <strain evidence="4 5">KB5</strain>
    </source>
</reference>
<protein>
    <submittedName>
        <fullName evidence="4">Quinone oxidoreductase</fullName>
    </submittedName>
</protein>
<dbReference type="SMART" id="SM00829">
    <property type="entry name" value="PKS_ER"/>
    <property type="match status" value="1"/>
</dbReference>
<dbReference type="PANTHER" id="PTHR48106">
    <property type="entry name" value="QUINONE OXIDOREDUCTASE PIG3-RELATED"/>
    <property type="match status" value="1"/>
</dbReference>
<evidence type="ECO:0000313" key="5">
    <source>
        <dbReference type="Proteomes" id="UP000077852"/>
    </source>
</evidence>
<dbReference type="NCBIfam" id="TIGR02824">
    <property type="entry name" value="quinone_pig3"/>
    <property type="match status" value="1"/>
</dbReference>
<dbReference type="Gene3D" id="3.40.50.720">
    <property type="entry name" value="NAD(P)-binding Rossmann-like Domain"/>
    <property type="match status" value="1"/>
</dbReference>
<dbReference type="EMBL" id="LVHG01000084">
    <property type="protein sequence ID" value="OAK57976.1"/>
    <property type="molecule type" value="Genomic_DNA"/>
</dbReference>
<name>A0AA91DHS6_VARPD</name>
<feature type="domain" description="Enoyl reductase (ER)" evidence="3">
    <location>
        <begin position="16"/>
        <end position="330"/>
    </location>
</feature>
<dbReference type="GO" id="GO:0070402">
    <property type="term" value="F:NADPH binding"/>
    <property type="evidence" value="ECO:0007669"/>
    <property type="project" value="TreeGrafter"/>
</dbReference>
<keyword evidence="1" id="KW-0521">NADP</keyword>
<dbReference type="PANTHER" id="PTHR48106:SF18">
    <property type="entry name" value="QUINONE OXIDOREDUCTASE PIG3"/>
    <property type="match status" value="1"/>
</dbReference>